<dbReference type="AlphaFoldDB" id="A0A409VCV0"/>
<evidence type="ECO:0008006" key="4">
    <source>
        <dbReference type="Google" id="ProtNLM"/>
    </source>
</evidence>
<name>A0A409VCV0_9AGAR</name>
<keyword evidence="3" id="KW-1185">Reference proteome</keyword>
<reference evidence="2 3" key="1">
    <citation type="journal article" date="2018" name="Evol. Lett.">
        <title>Horizontal gene cluster transfer increased hallucinogenic mushroom diversity.</title>
        <authorList>
            <person name="Reynolds H.T."/>
            <person name="Vijayakumar V."/>
            <person name="Gluck-Thaler E."/>
            <person name="Korotkin H.B."/>
            <person name="Matheny P.B."/>
            <person name="Slot J.C."/>
        </authorList>
    </citation>
    <scope>NUCLEOTIDE SEQUENCE [LARGE SCALE GENOMIC DNA]</scope>
    <source>
        <strain evidence="2 3">2629</strain>
    </source>
</reference>
<evidence type="ECO:0000256" key="1">
    <source>
        <dbReference type="SAM" id="Coils"/>
    </source>
</evidence>
<accession>A0A409VCV0</accession>
<dbReference type="OrthoDB" id="3050348at2759"/>
<feature type="coiled-coil region" evidence="1">
    <location>
        <begin position="396"/>
        <end position="423"/>
    </location>
</feature>
<protein>
    <recommendedName>
        <fullName evidence="4">G domain-containing protein</fullName>
    </recommendedName>
</protein>
<dbReference type="Proteomes" id="UP000284842">
    <property type="component" value="Unassembled WGS sequence"/>
</dbReference>
<dbReference type="SUPFAM" id="SSF52540">
    <property type="entry name" value="P-loop containing nucleoside triphosphate hydrolases"/>
    <property type="match status" value="1"/>
</dbReference>
<organism evidence="2 3">
    <name type="scientific">Panaeolus cyanescens</name>
    <dbReference type="NCBI Taxonomy" id="181874"/>
    <lineage>
        <taxon>Eukaryota</taxon>
        <taxon>Fungi</taxon>
        <taxon>Dikarya</taxon>
        <taxon>Basidiomycota</taxon>
        <taxon>Agaricomycotina</taxon>
        <taxon>Agaricomycetes</taxon>
        <taxon>Agaricomycetidae</taxon>
        <taxon>Agaricales</taxon>
        <taxon>Agaricineae</taxon>
        <taxon>Galeropsidaceae</taxon>
        <taxon>Panaeolus</taxon>
    </lineage>
</organism>
<evidence type="ECO:0000313" key="3">
    <source>
        <dbReference type="Proteomes" id="UP000284842"/>
    </source>
</evidence>
<evidence type="ECO:0000313" key="2">
    <source>
        <dbReference type="EMBL" id="PPQ64149.1"/>
    </source>
</evidence>
<comment type="caution">
    <text evidence="2">The sequence shown here is derived from an EMBL/GenBank/DDBJ whole genome shotgun (WGS) entry which is preliminary data.</text>
</comment>
<proteinExistence type="predicted"/>
<dbReference type="Gene3D" id="3.40.50.300">
    <property type="entry name" value="P-loop containing nucleotide triphosphate hydrolases"/>
    <property type="match status" value="1"/>
</dbReference>
<gene>
    <name evidence="2" type="ORF">CVT24_008779</name>
</gene>
<dbReference type="InterPro" id="IPR027417">
    <property type="entry name" value="P-loop_NTPase"/>
</dbReference>
<sequence length="453" mass="52063">MSSIQQVDDMDYYFLDDIPVMVEIPKKNALNNLDVLGERDDDYASDGPTLFRLPVTPIKFQGDRNVDTYPSSGYLRDSVSTKYNLHYYDSKFLTPVRYSTWDREVTFTLLKAASDRVTEILRENRRRLDAGEDPCTIRSSWEQLVLERVVLVCFRNGTYTIKSLPQDKFLESLADNQKLGISGDQLNGVTQEVVGYRAVNLTYDSNNPVVIVDTPGFNDPELSETKIIRMIAQQKVGYIDIILYFHRISDIRIPRSQRNIMALFQALLGKRERAPVGIVTTMWDQMWDDKHLSRAESRFREFEASFGKGFVGNGVPVFKFKNNKESALQILNGIEDDETWIGSFMGAYTGGRLKYSPFADSLRGLLDQRIDGLRCAIQTLDQDLIKESPEGHEGSRNVLRSEKEKTEKLLNALEKERDELTVVPLEKRGFWQTIKNAYAEAFADAYLKEYQRW</sequence>
<dbReference type="EMBL" id="NHTK01006094">
    <property type="protein sequence ID" value="PPQ64149.1"/>
    <property type="molecule type" value="Genomic_DNA"/>
</dbReference>
<dbReference type="InParanoid" id="A0A409VCV0"/>
<keyword evidence="1" id="KW-0175">Coiled coil</keyword>